<feature type="region of interest" description="Disordered" evidence="1">
    <location>
        <begin position="1"/>
        <end position="38"/>
    </location>
</feature>
<organism evidence="4 5">
    <name type="scientific">Zymoseptoria brevis</name>
    <dbReference type="NCBI Taxonomy" id="1047168"/>
    <lineage>
        <taxon>Eukaryota</taxon>
        <taxon>Fungi</taxon>
        <taxon>Dikarya</taxon>
        <taxon>Ascomycota</taxon>
        <taxon>Pezizomycotina</taxon>
        <taxon>Dothideomycetes</taxon>
        <taxon>Dothideomycetidae</taxon>
        <taxon>Mycosphaerellales</taxon>
        <taxon>Mycosphaerellaceae</taxon>
        <taxon>Zymoseptoria</taxon>
    </lineage>
</organism>
<sequence length="453" mass="50879">MDYNHGTTATTTAANSTRAGTPENDLIEPVQRPNPFSTPYGSMPGSTIGSTTGIDAQPNRFFHSRRIKKEEVEKPWLEKKDPRQKWTTIIPLIGIFIGLALTGFVIYDGISSHHNYTYCPVFLDDFSNGLGDAWTKEVESGGFGNGQFEVTTNTDENVFVKDGMLHIKPTLQDSKLIETDNVINLLSDGICSSDIWSNCVAVTNTTNGTIVNPVKSGRISTRASHAIKYGRIEVEAQLPEGDWLWPAIWMLPVNNTYGDWPASGEIDIMESRGNNYTYPTGGNNVVSSTLHWGPDPDNDGYWRNLAKQKALHKTYTTGFQTFGVEWSDKYIFTYIDSRLLQVMYTNFKKPFWQKGNFPSSDANGTRIVDPWSQTGRPSTPFDQDFYLILNVAVGGTNGWFDDGVKQKPWVDSSDTAPHDFWNARDSWYPTWEKKGEMIVKSVKMYQQQGFNGC</sequence>
<dbReference type="EMBL" id="LAFY01004078">
    <property type="protein sequence ID" value="KJX95373.1"/>
    <property type="molecule type" value="Genomic_DNA"/>
</dbReference>
<name>A0A0F4GD87_9PEZI</name>
<accession>A0A0F4GD87</accession>
<protein>
    <submittedName>
        <fullName evidence="4">Beta-1,3-glucan-binding protein</fullName>
    </submittedName>
</protein>
<feature type="compositionally biased region" description="Low complexity" evidence="1">
    <location>
        <begin position="7"/>
        <end position="21"/>
    </location>
</feature>
<comment type="caution">
    <text evidence="4">The sequence shown here is derived from an EMBL/GenBank/DDBJ whole genome shotgun (WGS) entry which is preliminary data.</text>
</comment>
<keyword evidence="2" id="KW-0812">Transmembrane</keyword>
<dbReference type="SUPFAM" id="SSF49899">
    <property type="entry name" value="Concanavalin A-like lectins/glucanases"/>
    <property type="match status" value="1"/>
</dbReference>
<dbReference type="GO" id="GO:0004553">
    <property type="term" value="F:hydrolase activity, hydrolyzing O-glycosyl compounds"/>
    <property type="evidence" value="ECO:0007669"/>
    <property type="project" value="InterPro"/>
</dbReference>
<feature type="domain" description="GH16" evidence="3">
    <location>
        <begin position="105"/>
        <end position="450"/>
    </location>
</feature>
<dbReference type="Proteomes" id="UP000033647">
    <property type="component" value="Unassembled WGS sequence"/>
</dbReference>
<evidence type="ECO:0000259" key="3">
    <source>
        <dbReference type="PROSITE" id="PS51762"/>
    </source>
</evidence>
<dbReference type="InterPro" id="IPR013320">
    <property type="entry name" value="ConA-like_dom_sf"/>
</dbReference>
<evidence type="ECO:0000313" key="5">
    <source>
        <dbReference type="Proteomes" id="UP000033647"/>
    </source>
</evidence>
<dbReference type="InterPro" id="IPR000757">
    <property type="entry name" value="Beta-glucanase-like"/>
</dbReference>
<dbReference type="Gene3D" id="2.60.120.200">
    <property type="match status" value="1"/>
</dbReference>
<evidence type="ECO:0000256" key="1">
    <source>
        <dbReference type="SAM" id="MobiDB-lite"/>
    </source>
</evidence>
<evidence type="ECO:0000313" key="4">
    <source>
        <dbReference type="EMBL" id="KJX95373.1"/>
    </source>
</evidence>
<dbReference type="InterPro" id="IPR050546">
    <property type="entry name" value="Glycosyl_Hydrlase_16"/>
</dbReference>
<keyword evidence="2" id="KW-0472">Membrane</keyword>
<keyword evidence="5" id="KW-1185">Reference proteome</keyword>
<dbReference type="PANTHER" id="PTHR10963:SF62">
    <property type="entry name" value="GLUCAN 1,3-BETA-GLUCOSIDASE"/>
    <property type="match status" value="1"/>
</dbReference>
<dbReference type="Pfam" id="PF00722">
    <property type="entry name" value="Glyco_hydro_16"/>
    <property type="match status" value="1"/>
</dbReference>
<proteinExistence type="predicted"/>
<dbReference type="FunFam" id="2.60.120.200:FF:000178">
    <property type="entry name" value="Glycoside hydrolase family 16 protein"/>
    <property type="match status" value="1"/>
</dbReference>
<dbReference type="PANTHER" id="PTHR10963">
    <property type="entry name" value="GLYCOSYL HYDROLASE-RELATED"/>
    <property type="match status" value="1"/>
</dbReference>
<dbReference type="PROSITE" id="PS51762">
    <property type="entry name" value="GH16_2"/>
    <property type="match status" value="1"/>
</dbReference>
<dbReference type="GO" id="GO:0005975">
    <property type="term" value="P:carbohydrate metabolic process"/>
    <property type="evidence" value="ECO:0007669"/>
    <property type="project" value="InterPro"/>
</dbReference>
<dbReference type="STRING" id="1047168.A0A0F4GD87"/>
<dbReference type="AlphaFoldDB" id="A0A0F4GD87"/>
<evidence type="ECO:0000256" key="2">
    <source>
        <dbReference type="SAM" id="Phobius"/>
    </source>
</evidence>
<feature type="transmembrane region" description="Helical" evidence="2">
    <location>
        <begin position="86"/>
        <end position="107"/>
    </location>
</feature>
<dbReference type="OrthoDB" id="4781at2759"/>
<reference evidence="4 5" key="1">
    <citation type="submission" date="2015-03" db="EMBL/GenBank/DDBJ databases">
        <title>RNA-seq based gene annotation and comparative genomics of four Zymoseptoria species reveal species-specific pathogenicity related genes and transposable element activity.</title>
        <authorList>
            <person name="Grandaubert J."/>
            <person name="Bhattacharyya A."/>
            <person name="Stukenbrock E.H."/>
        </authorList>
    </citation>
    <scope>NUCLEOTIDE SEQUENCE [LARGE SCALE GENOMIC DNA]</scope>
    <source>
        <strain evidence="4 5">Zb18110</strain>
    </source>
</reference>
<gene>
    <name evidence="4" type="ORF">TI39_contig4118g00014</name>
</gene>
<keyword evidence="2" id="KW-1133">Transmembrane helix</keyword>